<dbReference type="WBParaSite" id="Hba_19547">
    <property type="protein sequence ID" value="Hba_19547"/>
    <property type="gene ID" value="Hba_19547"/>
</dbReference>
<dbReference type="Proteomes" id="UP000095283">
    <property type="component" value="Unplaced"/>
</dbReference>
<proteinExistence type="predicted"/>
<dbReference type="AlphaFoldDB" id="A0A1I7XP35"/>
<name>A0A1I7XP35_HETBA</name>
<protein>
    <submittedName>
        <fullName evidence="2">Uncharacterized protein</fullName>
    </submittedName>
</protein>
<accession>A0A1I7XP35</accession>
<keyword evidence="1" id="KW-1185">Reference proteome</keyword>
<sequence>MSPPIKDDSLEVWLHLKPVLISLEQPPATETCLWKHPNTQTDT</sequence>
<organism evidence="1 2">
    <name type="scientific">Heterorhabditis bacteriophora</name>
    <name type="common">Entomopathogenic nematode worm</name>
    <dbReference type="NCBI Taxonomy" id="37862"/>
    <lineage>
        <taxon>Eukaryota</taxon>
        <taxon>Metazoa</taxon>
        <taxon>Ecdysozoa</taxon>
        <taxon>Nematoda</taxon>
        <taxon>Chromadorea</taxon>
        <taxon>Rhabditida</taxon>
        <taxon>Rhabditina</taxon>
        <taxon>Rhabditomorpha</taxon>
        <taxon>Strongyloidea</taxon>
        <taxon>Heterorhabditidae</taxon>
        <taxon>Heterorhabditis</taxon>
    </lineage>
</organism>
<evidence type="ECO:0000313" key="2">
    <source>
        <dbReference type="WBParaSite" id="Hba_19547"/>
    </source>
</evidence>
<reference evidence="2" key="1">
    <citation type="submission" date="2016-11" db="UniProtKB">
        <authorList>
            <consortium name="WormBaseParasite"/>
        </authorList>
    </citation>
    <scope>IDENTIFICATION</scope>
</reference>
<evidence type="ECO:0000313" key="1">
    <source>
        <dbReference type="Proteomes" id="UP000095283"/>
    </source>
</evidence>